<keyword evidence="3" id="KW-0378">Hydrolase</keyword>
<sequence length="197" mass="22407">MEIRLLQDSVELEGYINVTERKSKIMKDSKGKNFVEVIKQGTFKRALERNKNVLMLLDHDTNKQIGKVGDNVELKEDSIGLHYRANISDAATVQLAKDNNLVGCSFGFNNPVDSKKKIGVLEQRDIKNLDLFEVSILSNKKNPAYSGCSVEVRNLEDSNKNIELEIRELEDYLSDNEKVDMSSVYNADLFILKHKNI</sequence>
<dbReference type="AlphaFoldDB" id="A0A6B4JJ39"/>
<evidence type="ECO:0000256" key="2">
    <source>
        <dbReference type="ARBA" id="ARBA00022670"/>
    </source>
</evidence>
<dbReference type="Proteomes" id="UP000486903">
    <property type="component" value="Unassembled WGS sequence"/>
</dbReference>
<dbReference type="InterPro" id="IPR006433">
    <property type="entry name" value="Prohead_protease"/>
</dbReference>
<comment type="caution">
    <text evidence="5">The sequence shown here is derived from an EMBL/GenBank/DDBJ whole genome shotgun (WGS) entry which is preliminary data.</text>
</comment>
<accession>A0A6B4JJ39</accession>
<evidence type="ECO:0000313" key="5">
    <source>
        <dbReference type="EMBL" id="NFV24672.1"/>
    </source>
</evidence>
<keyword evidence="1" id="KW-1188">Viral release from host cell</keyword>
<dbReference type="NCBIfam" id="TIGR01543">
    <property type="entry name" value="proheadase_HK97"/>
    <property type="match status" value="1"/>
</dbReference>
<evidence type="ECO:0000256" key="3">
    <source>
        <dbReference type="ARBA" id="ARBA00022801"/>
    </source>
</evidence>
<organism evidence="5 6">
    <name type="scientific">Clostridium botulinum</name>
    <dbReference type="NCBI Taxonomy" id="1491"/>
    <lineage>
        <taxon>Bacteria</taxon>
        <taxon>Bacillati</taxon>
        <taxon>Bacillota</taxon>
        <taxon>Clostridia</taxon>
        <taxon>Eubacteriales</taxon>
        <taxon>Clostridiaceae</taxon>
        <taxon>Clostridium</taxon>
    </lineage>
</organism>
<dbReference type="InterPro" id="IPR054613">
    <property type="entry name" value="Peptidase_S78_dom"/>
</dbReference>
<dbReference type="GO" id="GO:0006508">
    <property type="term" value="P:proteolysis"/>
    <property type="evidence" value="ECO:0007669"/>
    <property type="project" value="UniProtKB-KW"/>
</dbReference>
<evidence type="ECO:0000259" key="4">
    <source>
        <dbReference type="Pfam" id="PF04586"/>
    </source>
</evidence>
<keyword evidence="2 5" id="KW-0645">Protease</keyword>
<proteinExistence type="predicted"/>
<gene>
    <name evidence="5" type="ORF">FDG31_00550</name>
</gene>
<protein>
    <submittedName>
        <fullName evidence="5">HK97 family phage prohead protease</fullName>
    </submittedName>
</protein>
<dbReference type="RefSeq" id="WP_003370807.1">
    <property type="nucleotide sequence ID" value="NZ_JACBBA010000001.1"/>
</dbReference>
<dbReference type="EMBL" id="SXFB01000001">
    <property type="protein sequence ID" value="NFV24672.1"/>
    <property type="molecule type" value="Genomic_DNA"/>
</dbReference>
<reference evidence="5 6" key="1">
    <citation type="submission" date="2019-04" db="EMBL/GenBank/DDBJ databases">
        <title>Genome sequencing of Clostridium botulinum Groups I-IV and Clostridium butyricum.</title>
        <authorList>
            <person name="Brunt J."/>
            <person name="Van Vliet A.H.M."/>
            <person name="Stringer S.C."/>
            <person name="Carter A.T."/>
            <person name="Peck M.W."/>
        </authorList>
    </citation>
    <scope>NUCLEOTIDE SEQUENCE [LARGE SCALE GENOMIC DNA]</scope>
    <source>
        <strain evidence="5 6">BL81</strain>
    </source>
</reference>
<name>A0A6B4JJ39_CLOBO</name>
<feature type="domain" description="Prohead serine protease" evidence="4">
    <location>
        <begin position="8"/>
        <end position="154"/>
    </location>
</feature>
<evidence type="ECO:0000256" key="1">
    <source>
        <dbReference type="ARBA" id="ARBA00022612"/>
    </source>
</evidence>
<dbReference type="GO" id="GO:0008233">
    <property type="term" value="F:peptidase activity"/>
    <property type="evidence" value="ECO:0007669"/>
    <property type="project" value="UniProtKB-KW"/>
</dbReference>
<dbReference type="Pfam" id="PF04586">
    <property type="entry name" value="Peptidase_S78"/>
    <property type="match status" value="1"/>
</dbReference>
<evidence type="ECO:0000313" key="6">
    <source>
        <dbReference type="Proteomes" id="UP000486903"/>
    </source>
</evidence>